<organism evidence="1 2">
    <name type="scientific">Chitinophaga polysaccharea</name>
    <dbReference type="NCBI Taxonomy" id="1293035"/>
    <lineage>
        <taxon>Bacteria</taxon>
        <taxon>Pseudomonadati</taxon>
        <taxon>Bacteroidota</taxon>
        <taxon>Chitinophagia</taxon>
        <taxon>Chitinophagales</taxon>
        <taxon>Chitinophagaceae</taxon>
        <taxon>Chitinophaga</taxon>
    </lineage>
</organism>
<dbReference type="Proteomes" id="UP000320811">
    <property type="component" value="Unassembled WGS sequence"/>
</dbReference>
<name>A0A561PC75_9BACT</name>
<proteinExistence type="predicted"/>
<dbReference type="AlphaFoldDB" id="A0A561PC75"/>
<dbReference type="EMBL" id="VIWO01000008">
    <property type="protein sequence ID" value="TWF35725.1"/>
    <property type="molecule type" value="Genomic_DNA"/>
</dbReference>
<protein>
    <submittedName>
        <fullName evidence="1">Uncharacterized protein</fullName>
    </submittedName>
</protein>
<evidence type="ECO:0000313" key="1">
    <source>
        <dbReference type="EMBL" id="TWF35725.1"/>
    </source>
</evidence>
<keyword evidence="2" id="KW-1185">Reference proteome</keyword>
<gene>
    <name evidence="1" type="ORF">FHW36_10881</name>
</gene>
<accession>A0A561PC75</accession>
<comment type="caution">
    <text evidence="1">The sequence shown here is derived from an EMBL/GenBank/DDBJ whole genome shotgun (WGS) entry which is preliminary data.</text>
</comment>
<reference evidence="1 2" key="1">
    <citation type="submission" date="2019-06" db="EMBL/GenBank/DDBJ databases">
        <title>Sorghum-associated microbial communities from plants grown in Nebraska, USA.</title>
        <authorList>
            <person name="Schachtman D."/>
        </authorList>
    </citation>
    <scope>NUCLEOTIDE SEQUENCE [LARGE SCALE GENOMIC DNA]</scope>
    <source>
        <strain evidence="1 2">1209</strain>
    </source>
</reference>
<sequence length="48" mass="5578">MDNFPPVKERYPKNTLISHQDSLSPVLSICELFMSQEQPLSIHLFLHP</sequence>
<evidence type="ECO:0000313" key="2">
    <source>
        <dbReference type="Proteomes" id="UP000320811"/>
    </source>
</evidence>